<name>A0A8S5TBL2_9CAUD</name>
<proteinExistence type="predicted"/>
<sequence length="37" mass="4775">MRQIFKYLLKTLQRYKLFFNLARFLRFFFIILTCIMH</sequence>
<dbReference type="EMBL" id="BK032788">
    <property type="protein sequence ID" value="DAF60419.1"/>
    <property type="molecule type" value="Genomic_DNA"/>
</dbReference>
<keyword evidence="1" id="KW-0472">Membrane</keyword>
<organism evidence="2">
    <name type="scientific">Siphoviridae sp. ctmHK36</name>
    <dbReference type="NCBI Taxonomy" id="2827931"/>
    <lineage>
        <taxon>Viruses</taxon>
        <taxon>Duplodnaviria</taxon>
        <taxon>Heunggongvirae</taxon>
        <taxon>Uroviricota</taxon>
        <taxon>Caudoviricetes</taxon>
    </lineage>
</organism>
<feature type="transmembrane region" description="Helical" evidence="1">
    <location>
        <begin position="17"/>
        <end position="36"/>
    </location>
</feature>
<evidence type="ECO:0000256" key="1">
    <source>
        <dbReference type="SAM" id="Phobius"/>
    </source>
</evidence>
<reference evidence="2" key="1">
    <citation type="journal article" date="2021" name="Proc. Natl. Acad. Sci. U.S.A.">
        <title>A Catalog of Tens of Thousands of Viruses from Human Metagenomes Reveals Hidden Associations with Chronic Diseases.</title>
        <authorList>
            <person name="Tisza M.J."/>
            <person name="Buck C.B."/>
        </authorList>
    </citation>
    <scope>NUCLEOTIDE SEQUENCE</scope>
    <source>
        <strain evidence="2">CtmHK36</strain>
    </source>
</reference>
<keyword evidence="1" id="KW-1133">Transmembrane helix</keyword>
<protein>
    <submittedName>
        <fullName evidence="2">Uncharacterized protein</fullName>
    </submittedName>
</protein>
<keyword evidence="1" id="KW-0812">Transmembrane</keyword>
<accession>A0A8S5TBL2</accession>
<evidence type="ECO:0000313" key="2">
    <source>
        <dbReference type="EMBL" id="DAF60419.1"/>
    </source>
</evidence>